<proteinExistence type="predicted"/>
<evidence type="ECO:0000313" key="2">
    <source>
        <dbReference type="Proteomes" id="UP001327560"/>
    </source>
</evidence>
<reference evidence="1 2" key="1">
    <citation type="submission" date="2023-10" db="EMBL/GenBank/DDBJ databases">
        <title>Chromosome-scale genome assembly provides insights into flower coloration mechanisms of Canna indica.</title>
        <authorList>
            <person name="Li C."/>
        </authorList>
    </citation>
    <scope>NUCLEOTIDE SEQUENCE [LARGE SCALE GENOMIC DNA]</scope>
    <source>
        <tissue evidence="1">Flower</tissue>
    </source>
</reference>
<dbReference type="EMBL" id="CP136890">
    <property type="protein sequence ID" value="WOK93593.1"/>
    <property type="molecule type" value="Genomic_DNA"/>
</dbReference>
<gene>
    <name evidence="1" type="ORF">Cni_G02293</name>
</gene>
<sequence>MNKRSSVFRDSPWQKVQRILDRPIIKPSPVTLSFPPPELSEVTVPNKKKKDRPLEIQCQLQFQYQYVIGFQ</sequence>
<evidence type="ECO:0000313" key="1">
    <source>
        <dbReference type="EMBL" id="WOK93593.1"/>
    </source>
</evidence>
<dbReference type="Proteomes" id="UP001327560">
    <property type="component" value="Chromosome 1"/>
</dbReference>
<dbReference type="AlphaFoldDB" id="A0AAQ3PZX8"/>
<accession>A0AAQ3PZX8</accession>
<name>A0AAQ3PZX8_9LILI</name>
<organism evidence="1 2">
    <name type="scientific">Canna indica</name>
    <name type="common">Indian-shot</name>
    <dbReference type="NCBI Taxonomy" id="4628"/>
    <lineage>
        <taxon>Eukaryota</taxon>
        <taxon>Viridiplantae</taxon>
        <taxon>Streptophyta</taxon>
        <taxon>Embryophyta</taxon>
        <taxon>Tracheophyta</taxon>
        <taxon>Spermatophyta</taxon>
        <taxon>Magnoliopsida</taxon>
        <taxon>Liliopsida</taxon>
        <taxon>Zingiberales</taxon>
        <taxon>Cannaceae</taxon>
        <taxon>Canna</taxon>
    </lineage>
</organism>
<keyword evidence="2" id="KW-1185">Reference proteome</keyword>
<protein>
    <submittedName>
        <fullName evidence="1">Uncharacterized protein</fullName>
    </submittedName>
</protein>